<accession>A0A1Z2KZQ2</accession>
<dbReference type="EMBL" id="CP021744">
    <property type="protein sequence ID" value="ARZ67522.1"/>
    <property type="molecule type" value="Genomic_DNA"/>
</dbReference>
<evidence type="ECO:0000313" key="1">
    <source>
        <dbReference type="EMBL" id="ARZ67522.1"/>
    </source>
</evidence>
<dbReference type="KEGG" id="salj:SMD11_1865"/>
<dbReference type="Proteomes" id="UP000195755">
    <property type="component" value="Chromosome"/>
</dbReference>
<evidence type="ECO:0000313" key="2">
    <source>
        <dbReference type="Proteomes" id="UP000195755"/>
    </source>
</evidence>
<organism evidence="1 2">
    <name type="scientific">Streptomyces albireticuli</name>
    <dbReference type="NCBI Taxonomy" id="1940"/>
    <lineage>
        <taxon>Bacteria</taxon>
        <taxon>Bacillati</taxon>
        <taxon>Actinomycetota</taxon>
        <taxon>Actinomycetes</taxon>
        <taxon>Kitasatosporales</taxon>
        <taxon>Streptomycetaceae</taxon>
        <taxon>Streptomyces</taxon>
    </lineage>
</organism>
<dbReference type="AlphaFoldDB" id="A0A1Z2KZQ2"/>
<sequence length="32" mass="3453">MNAFISPPTASMAEEMSSALRLAVPLKSRCSR</sequence>
<proteinExistence type="predicted"/>
<protein>
    <submittedName>
        <fullName evidence="1">Uncharacterized protein</fullName>
    </submittedName>
</protein>
<name>A0A1Z2KZQ2_9ACTN</name>
<gene>
    <name evidence="1" type="ORF">SMD11_1865</name>
</gene>
<reference evidence="1 2" key="1">
    <citation type="submission" date="2017-06" db="EMBL/GenBank/DDBJ databases">
        <title>Streptomyces albireticuli Genome sequencing and assembly.</title>
        <authorList>
            <person name="Wang Y."/>
            <person name="Du B."/>
            <person name="Ding Y."/>
            <person name="Liu H."/>
            <person name="Hou Q."/>
            <person name="Liu K."/>
            <person name="Yao L."/>
            <person name="Wang C."/>
        </authorList>
    </citation>
    <scope>NUCLEOTIDE SEQUENCE [LARGE SCALE GENOMIC DNA]</scope>
    <source>
        <strain evidence="1 2">MDJK11</strain>
    </source>
</reference>